<dbReference type="Pfam" id="PF12276">
    <property type="entry name" value="DUF3617"/>
    <property type="match status" value="1"/>
</dbReference>
<gene>
    <name evidence="2" type="ORF">ACFPTN_09215</name>
</gene>
<organism evidence="2 3">
    <name type="scientific">Thauera sinica</name>
    <dbReference type="NCBI Taxonomy" id="2665146"/>
    <lineage>
        <taxon>Bacteria</taxon>
        <taxon>Pseudomonadati</taxon>
        <taxon>Pseudomonadota</taxon>
        <taxon>Betaproteobacteria</taxon>
        <taxon>Rhodocyclales</taxon>
        <taxon>Zoogloeaceae</taxon>
        <taxon>Thauera</taxon>
    </lineage>
</organism>
<evidence type="ECO:0000313" key="3">
    <source>
        <dbReference type="Proteomes" id="UP001595974"/>
    </source>
</evidence>
<keyword evidence="1" id="KW-0732">Signal</keyword>
<reference evidence="3" key="1">
    <citation type="journal article" date="2019" name="Int. J. Syst. Evol. Microbiol.">
        <title>The Global Catalogue of Microorganisms (GCM) 10K type strain sequencing project: providing services to taxonomists for standard genome sequencing and annotation.</title>
        <authorList>
            <consortium name="The Broad Institute Genomics Platform"/>
            <consortium name="The Broad Institute Genome Sequencing Center for Infectious Disease"/>
            <person name="Wu L."/>
            <person name="Ma J."/>
        </authorList>
    </citation>
    <scope>NUCLEOTIDE SEQUENCE [LARGE SCALE GENOMIC DNA]</scope>
    <source>
        <strain evidence="3">SHR3</strain>
    </source>
</reference>
<accession>A0ABW1AQV8</accession>
<dbReference type="InterPro" id="IPR022061">
    <property type="entry name" value="DUF3617"/>
</dbReference>
<name>A0ABW1AQV8_9RHOO</name>
<evidence type="ECO:0000313" key="2">
    <source>
        <dbReference type="EMBL" id="MFC5769555.1"/>
    </source>
</evidence>
<dbReference type="EMBL" id="JBHSOG010000030">
    <property type="protein sequence ID" value="MFC5769555.1"/>
    <property type="molecule type" value="Genomic_DNA"/>
</dbReference>
<dbReference type="RefSeq" id="WP_096446799.1">
    <property type="nucleotide sequence ID" value="NZ_JBHSOG010000030.1"/>
</dbReference>
<comment type="caution">
    <text evidence="2">The sequence shown here is derived from an EMBL/GenBank/DDBJ whole genome shotgun (WGS) entry which is preliminary data.</text>
</comment>
<feature type="chain" id="PRO_5046557299" evidence="1">
    <location>
        <begin position="23"/>
        <end position="178"/>
    </location>
</feature>
<protein>
    <submittedName>
        <fullName evidence="2">DUF3617 domain-containing protein</fullName>
    </submittedName>
</protein>
<proteinExistence type="predicted"/>
<evidence type="ECO:0000256" key="1">
    <source>
        <dbReference type="SAM" id="SignalP"/>
    </source>
</evidence>
<feature type="signal peptide" evidence="1">
    <location>
        <begin position="1"/>
        <end position="22"/>
    </location>
</feature>
<dbReference type="Proteomes" id="UP001595974">
    <property type="component" value="Unassembled WGS sequence"/>
</dbReference>
<keyword evidence="3" id="KW-1185">Reference proteome</keyword>
<sequence length="178" mass="19439">MNTLRKLALGLVVLSAAAAVHAADIRPGLWEFRSTRMNVAGLPDLSSQMAQIQQQLKNLPPDTRRMLEQQMAERGVTLGGDGAVRSCITPEQAKQDNIYSGKTEGNCTLADVVKGRGTVRGRLTCTQPKGSGEFEATIASPERFTTRIDLRSERGDMKMETEARWIGERCPAPQAAVR</sequence>